<evidence type="ECO:0000313" key="12">
    <source>
        <dbReference type="Proteomes" id="UP000515152"/>
    </source>
</evidence>
<comment type="similarity">
    <text evidence="3 11">Belongs to the phospholipid scramblase family.</text>
</comment>
<evidence type="ECO:0000256" key="5">
    <source>
        <dbReference type="ARBA" id="ARBA00022692"/>
    </source>
</evidence>
<evidence type="ECO:0000256" key="2">
    <source>
        <dbReference type="ARBA" id="ARBA00004606"/>
    </source>
</evidence>
<dbReference type="Pfam" id="PF03803">
    <property type="entry name" value="Scramblase"/>
    <property type="match status" value="1"/>
</dbReference>
<name>A0A8M1K962_CLUHA</name>
<comment type="cofactor">
    <cofactor evidence="1 11">
        <name>Ca(2+)</name>
        <dbReference type="ChEBI" id="CHEBI:29108"/>
    </cofactor>
</comment>
<dbReference type="RefSeq" id="XP_042559035.1">
    <property type="nucleotide sequence ID" value="XM_042703101.1"/>
</dbReference>
<keyword evidence="9 11" id="KW-0564">Palmitate</keyword>
<dbReference type="InterPro" id="IPR005552">
    <property type="entry name" value="Scramblase"/>
</dbReference>
<accession>A0A8M1K962</accession>
<evidence type="ECO:0000313" key="13">
    <source>
        <dbReference type="RefSeq" id="XP_042559035.1"/>
    </source>
</evidence>
<dbReference type="GO" id="GO:0017128">
    <property type="term" value="F:phospholipid scramblase activity"/>
    <property type="evidence" value="ECO:0007669"/>
    <property type="project" value="InterPro"/>
</dbReference>
<evidence type="ECO:0000256" key="1">
    <source>
        <dbReference type="ARBA" id="ARBA00001913"/>
    </source>
</evidence>
<evidence type="ECO:0000256" key="10">
    <source>
        <dbReference type="ARBA" id="ARBA00023288"/>
    </source>
</evidence>
<evidence type="ECO:0000256" key="4">
    <source>
        <dbReference type="ARBA" id="ARBA00022553"/>
    </source>
</evidence>
<keyword evidence="10 11" id="KW-0449">Lipoprotein</keyword>
<evidence type="ECO:0000256" key="8">
    <source>
        <dbReference type="ARBA" id="ARBA00023136"/>
    </source>
</evidence>
<dbReference type="PANTHER" id="PTHR23248">
    <property type="entry name" value="PHOSPHOLIPID SCRAMBLASE-RELATED"/>
    <property type="match status" value="1"/>
</dbReference>
<dbReference type="AlphaFoldDB" id="A0A8M1K962"/>
<evidence type="ECO:0000256" key="7">
    <source>
        <dbReference type="ARBA" id="ARBA00022989"/>
    </source>
</evidence>
<dbReference type="PANTHER" id="PTHR23248:SF38">
    <property type="entry name" value="PHOSPHOLIPID SCRAMBLASE 1"/>
    <property type="match status" value="1"/>
</dbReference>
<evidence type="ECO:0000256" key="9">
    <source>
        <dbReference type="ARBA" id="ARBA00023139"/>
    </source>
</evidence>
<dbReference type="OrthoDB" id="444338at2759"/>
<evidence type="ECO:0000256" key="3">
    <source>
        <dbReference type="ARBA" id="ARBA00005350"/>
    </source>
</evidence>
<sequence length="197" mass="22074">MNSTANSEQQGVPVSAPFPSQPAAYSINLPPGAVYPSPPYGQVPMPPGYIPFQMPLHMPPQVPPQYPPQMPMPILERAPGCPPGLEYLTQIDQLLVHQQMELMEVMMGWETNNKYLVKNSLGQQVFFAVEENDCFSLQCCGPMRSFVINIQDNMGQTVMSLIRPLKCSACCCPCCLQEVIRRASIRLQLDWRDIEQC</sequence>
<dbReference type="GO" id="GO:0005886">
    <property type="term" value="C:plasma membrane"/>
    <property type="evidence" value="ECO:0007669"/>
    <property type="project" value="TreeGrafter"/>
</dbReference>
<dbReference type="KEGG" id="char:105889490"/>
<keyword evidence="12" id="KW-1185">Reference proteome</keyword>
<keyword evidence="4" id="KW-0597">Phosphoprotein</keyword>
<keyword evidence="6 11" id="KW-0106">Calcium</keyword>
<keyword evidence="7" id="KW-1133">Transmembrane helix</keyword>
<protein>
    <recommendedName>
        <fullName evidence="11">Phospholipid scramblase</fullName>
    </recommendedName>
</protein>
<evidence type="ECO:0000256" key="11">
    <source>
        <dbReference type="RuleBase" id="RU363116"/>
    </source>
</evidence>
<comment type="function">
    <text evidence="11">May mediate accelerated ATP-independent bidirectional transbilayer migration of phospholipids upon binding calcium ions that results in a loss of phospholipid asymmetry in the plasma membrane.</text>
</comment>
<dbReference type="GeneID" id="105889490"/>
<dbReference type="Proteomes" id="UP000515152">
    <property type="component" value="Chromosome 22"/>
</dbReference>
<keyword evidence="5" id="KW-0812">Transmembrane</keyword>
<organism evidence="12 13">
    <name type="scientific">Clupea harengus</name>
    <name type="common">Atlantic herring</name>
    <dbReference type="NCBI Taxonomy" id="7950"/>
    <lineage>
        <taxon>Eukaryota</taxon>
        <taxon>Metazoa</taxon>
        <taxon>Chordata</taxon>
        <taxon>Craniata</taxon>
        <taxon>Vertebrata</taxon>
        <taxon>Euteleostomi</taxon>
        <taxon>Actinopterygii</taxon>
        <taxon>Neopterygii</taxon>
        <taxon>Teleostei</taxon>
        <taxon>Clupei</taxon>
        <taxon>Clupeiformes</taxon>
        <taxon>Clupeoidei</taxon>
        <taxon>Clupeidae</taxon>
        <taxon>Clupea</taxon>
    </lineage>
</organism>
<comment type="subcellular location">
    <subcellularLocation>
        <location evidence="2">Membrane</location>
        <topology evidence="2">Single-pass type II membrane protein</topology>
    </subcellularLocation>
</comment>
<keyword evidence="8" id="KW-0472">Membrane</keyword>
<evidence type="ECO:0000256" key="6">
    <source>
        <dbReference type="ARBA" id="ARBA00022837"/>
    </source>
</evidence>
<reference evidence="13" key="1">
    <citation type="submission" date="2025-08" db="UniProtKB">
        <authorList>
            <consortium name="RefSeq"/>
        </authorList>
    </citation>
    <scope>IDENTIFICATION</scope>
</reference>
<gene>
    <name evidence="13" type="primary">LOC105889490</name>
</gene>
<proteinExistence type="inferred from homology"/>